<dbReference type="CDD" id="cd03801">
    <property type="entry name" value="GT4_PimA-like"/>
    <property type="match status" value="1"/>
</dbReference>
<proteinExistence type="predicted"/>
<protein>
    <recommendedName>
        <fullName evidence="3">Glycosyltransferase subfamily 4-like N-terminal domain-containing protein</fullName>
    </recommendedName>
</protein>
<dbReference type="PANTHER" id="PTHR12526:SF630">
    <property type="entry name" value="GLYCOSYLTRANSFERASE"/>
    <property type="match status" value="1"/>
</dbReference>
<dbReference type="Pfam" id="PF13692">
    <property type="entry name" value="Glyco_trans_1_4"/>
    <property type="match status" value="1"/>
</dbReference>
<dbReference type="Gene3D" id="3.40.50.2000">
    <property type="entry name" value="Glycogen Phosphorylase B"/>
    <property type="match status" value="2"/>
</dbReference>
<evidence type="ECO:0000313" key="1">
    <source>
        <dbReference type="EMBL" id="KKQ50073.1"/>
    </source>
</evidence>
<reference evidence="1 2" key="1">
    <citation type="journal article" date="2015" name="Nature">
        <title>rRNA introns, odd ribosomes, and small enigmatic genomes across a large radiation of phyla.</title>
        <authorList>
            <person name="Brown C.T."/>
            <person name="Hug L.A."/>
            <person name="Thomas B.C."/>
            <person name="Sharon I."/>
            <person name="Castelle C.J."/>
            <person name="Singh A."/>
            <person name="Wilkins M.J."/>
            <person name="Williams K.H."/>
            <person name="Banfield J.F."/>
        </authorList>
    </citation>
    <scope>NUCLEOTIDE SEQUENCE [LARGE SCALE GENOMIC DNA]</scope>
</reference>
<accession>A0A0G0I407</accession>
<evidence type="ECO:0008006" key="3">
    <source>
        <dbReference type="Google" id="ProtNLM"/>
    </source>
</evidence>
<name>A0A0G0I407_9BACT</name>
<dbReference type="Proteomes" id="UP000034231">
    <property type="component" value="Unassembled WGS sequence"/>
</dbReference>
<dbReference type="AlphaFoldDB" id="A0A0G0I407"/>
<sequence>MTKKRRILMITPYIPRLSQSGGQRSSFYSIKYLAPKNDITLICFSRDEEGVEDVRQYCQKVIVVKRGKTWDIKKVFATAFSPYPFLVVNYISDDFRKTIQQEIDTHKFDLIHCDCFYPMPNIPKTNIPVVLVDLTIEYAVYQHYVESLSGWRKLLAPILWVDVRKLKYWETHYWKNTHTVVAFGIEDQKIISEITGRNDIQYFQNGVDQKYIDAPIKTKKSKRPSILFGVSNMKWMQNRESVELILQNYWPQIKAQIPDCQLNIIGRFAPEFFGKYASKDIIVAEADADGQAKDPQYYYQHCWLLLAPMGSGGGTRNKFLEGMTFGLPVITNPEGGMGSIKIKNYKHAIVCPDNEILKNVIKILTDTKFRENLGTNARKLIKDNYSFVKCVEGLNQIYENITKK</sequence>
<dbReference type="SUPFAM" id="SSF53756">
    <property type="entry name" value="UDP-Glycosyltransferase/glycogen phosphorylase"/>
    <property type="match status" value="1"/>
</dbReference>
<comment type="caution">
    <text evidence="1">The sequence shown here is derived from an EMBL/GenBank/DDBJ whole genome shotgun (WGS) entry which is preliminary data.</text>
</comment>
<evidence type="ECO:0000313" key="2">
    <source>
        <dbReference type="Proteomes" id="UP000034231"/>
    </source>
</evidence>
<gene>
    <name evidence="1" type="ORF">US68_C0009G0028</name>
</gene>
<dbReference type="EMBL" id="LBTX01000009">
    <property type="protein sequence ID" value="KKQ50073.1"/>
    <property type="molecule type" value="Genomic_DNA"/>
</dbReference>
<dbReference type="PANTHER" id="PTHR12526">
    <property type="entry name" value="GLYCOSYLTRANSFERASE"/>
    <property type="match status" value="1"/>
</dbReference>
<organism evidence="1 2">
    <name type="scientific">Candidatus Shapirobacteria bacterium GW2011_GWE1_38_10</name>
    <dbReference type="NCBI Taxonomy" id="1618488"/>
    <lineage>
        <taxon>Bacteria</taxon>
        <taxon>Candidatus Shapironibacteriota</taxon>
    </lineage>
</organism>